<feature type="region of interest" description="Disordered" evidence="1">
    <location>
        <begin position="298"/>
        <end position="329"/>
    </location>
</feature>
<proteinExistence type="predicted"/>
<evidence type="ECO:0000313" key="3">
    <source>
        <dbReference type="Proteomes" id="UP000054567"/>
    </source>
</evidence>
<feature type="compositionally biased region" description="Basic and acidic residues" evidence="1">
    <location>
        <begin position="314"/>
        <end position="329"/>
    </location>
</feature>
<dbReference type="VEuPathDB" id="FungiDB:CPAG_05840"/>
<sequence>MGLPPERIEMMKPRRTARELPISPHYKCSPGNGSLQGIDDQGDNGLREIAFTNPGCESSVLVGYRNGRLENRSQNRKISQEDTFARMSNPLMRHTTNEGLVNQALTNNAAVVNAGASYQPHPLLPGINPSYPSCASNPYGAASEGNIRSPDQPGRVQCPGPHSSYPHEPDGSPDISSKRVEGFVPSELHNDPQGKNALCDKAFGTLGNTLMTDGSDQATFNGKLSDGNGPLPSTTKAIPIALPSFSPQVERNGDHLSSSFPHSSSILSSSFKSGISYTASSRYKSGISKAQSRTLKRPNFSVWDSASGQELEEPPPRRQRTEKEKQKTARIRELGGACADCKKNHRSCKIEHLIPADGRYTKMLEPDISFLQEDMSQNLGTSYGTMGILESGLARTRLCSAPVNAPCLLTEAISGTGEQFMQYSYQSRPDSMPVSNMNGLYGDVQSLDFNARELQDPHTSTEQNFSLSQTHEYSFEDLFHFGDINDIDILHNLSF</sequence>
<reference evidence="3" key="2">
    <citation type="journal article" date="2009" name="Genome Res.">
        <title>Comparative genomic analyses of the human fungal pathogens Coccidioides and their relatives.</title>
        <authorList>
            <person name="Sharpton T.J."/>
            <person name="Stajich J.E."/>
            <person name="Rounsley S.D."/>
            <person name="Gardner M.J."/>
            <person name="Wortman J.R."/>
            <person name="Jordar V.S."/>
            <person name="Maiti R."/>
            <person name="Kodira C.D."/>
            <person name="Neafsey D.E."/>
            <person name="Zeng Q."/>
            <person name="Hung C.-Y."/>
            <person name="McMahan C."/>
            <person name="Muszewska A."/>
            <person name="Grynberg M."/>
            <person name="Mandel M.A."/>
            <person name="Kellner E.M."/>
            <person name="Barker B.M."/>
            <person name="Galgiani J.N."/>
            <person name="Orbach M.J."/>
            <person name="Kirkland T.N."/>
            <person name="Cole G.T."/>
            <person name="Henn M.R."/>
            <person name="Birren B.W."/>
            <person name="Taylor J.W."/>
        </authorList>
    </citation>
    <scope>NUCLEOTIDE SEQUENCE [LARGE SCALE GENOMIC DNA]</scope>
    <source>
        <strain evidence="3">RMSCC 3488</strain>
    </source>
</reference>
<evidence type="ECO:0000256" key="1">
    <source>
        <dbReference type="SAM" id="MobiDB-lite"/>
    </source>
</evidence>
<reference evidence="2 3" key="1">
    <citation type="submission" date="2007-06" db="EMBL/GenBank/DDBJ databases">
        <title>The Genome Sequence of Coccidioides posadasii RMSCC_3488.</title>
        <authorList>
            <consortium name="Coccidioides Genome Resources Consortium"/>
            <consortium name="The Broad Institute Genome Sequencing Platform"/>
            <person name="Henn M.R."/>
            <person name="Sykes S."/>
            <person name="Young S."/>
            <person name="Jaffe D."/>
            <person name="Berlin A."/>
            <person name="Alvarez P."/>
            <person name="Butler J."/>
            <person name="Gnerre S."/>
            <person name="Grabherr M."/>
            <person name="Mauceli E."/>
            <person name="Brockman W."/>
            <person name="Kodira C."/>
            <person name="Alvarado L."/>
            <person name="Zeng Q."/>
            <person name="Crawford M."/>
            <person name="Antoine C."/>
            <person name="Devon K."/>
            <person name="Galgiani J."/>
            <person name="Orsborn K."/>
            <person name="Lewis M.L."/>
            <person name="Nusbaum C."/>
            <person name="Galagan J."/>
            <person name="Birren B."/>
        </authorList>
    </citation>
    <scope>NUCLEOTIDE SEQUENCE [LARGE SCALE GENOMIC DNA]</scope>
    <source>
        <strain evidence="2 3">RMSCC 3488</strain>
    </source>
</reference>
<dbReference type="EMBL" id="DS268111">
    <property type="protein sequence ID" value="KMM69525.1"/>
    <property type="molecule type" value="Genomic_DNA"/>
</dbReference>
<feature type="compositionally biased region" description="Basic and acidic residues" evidence="1">
    <location>
        <begin position="165"/>
        <end position="178"/>
    </location>
</feature>
<reference evidence="3" key="3">
    <citation type="journal article" date="2010" name="Genome Res.">
        <title>Population genomic sequencing of Coccidioides fungi reveals recent hybridization and transposon control.</title>
        <authorList>
            <person name="Neafsey D.E."/>
            <person name="Barker B.M."/>
            <person name="Sharpton T.J."/>
            <person name="Stajich J.E."/>
            <person name="Park D.J."/>
            <person name="Whiston E."/>
            <person name="Hung C.-Y."/>
            <person name="McMahan C."/>
            <person name="White J."/>
            <person name="Sykes S."/>
            <person name="Heiman D."/>
            <person name="Young S."/>
            <person name="Zeng Q."/>
            <person name="Abouelleil A."/>
            <person name="Aftuck L."/>
            <person name="Bessette D."/>
            <person name="Brown A."/>
            <person name="FitzGerald M."/>
            <person name="Lui A."/>
            <person name="Macdonald J.P."/>
            <person name="Priest M."/>
            <person name="Orbach M.J."/>
            <person name="Galgiani J.N."/>
            <person name="Kirkland T.N."/>
            <person name="Cole G.T."/>
            <person name="Birren B.W."/>
            <person name="Henn M.R."/>
            <person name="Taylor J.W."/>
            <person name="Rounsley S.D."/>
        </authorList>
    </citation>
    <scope>NUCLEOTIDE SEQUENCE [LARGE SCALE GENOMIC DNA]</scope>
    <source>
        <strain evidence="3">RMSCC 3488</strain>
    </source>
</reference>
<protein>
    <submittedName>
        <fullName evidence="2">Uncharacterized protein</fullName>
    </submittedName>
</protein>
<dbReference type="Proteomes" id="UP000054567">
    <property type="component" value="Unassembled WGS sequence"/>
</dbReference>
<name>A0A0J6FJE2_COCPO</name>
<feature type="region of interest" description="Disordered" evidence="1">
    <location>
        <begin position="248"/>
        <end position="267"/>
    </location>
</feature>
<gene>
    <name evidence="2" type="ORF">CPAG_05840</name>
</gene>
<feature type="region of interest" description="Disordered" evidence="1">
    <location>
        <begin position="142"/>
        <end position="178"/>
    </location>
</feature>
<dbReference type="OrthoDB" id="4188829at2759"/>
<feature type="compositionally biased region" description="Low complexity" evidence="1">
    <location>
        <begin position="255"/>
        <end position="267"/>
    </location>
</feature>
<dbReference type="AlphaFoldDB" id="A0A0J6FJE2"/>
<organism evidence="2 3">
    <name type="scientific">Coccidioides posadasii RMSCC 3488</name>
    <dbReference type="NCBI Taxonomy" id="454284"/>
    <lineage>
        <taxon>Eukaryota</taxon>
        <taxon>Fungi</taxon>
        <taxon>Dikarya</taxon>
        <taxon>Ascomycota</taxon>
        <taxon>Pezizomycotina</taxon>
        <taxon>Eurotiomycetes</taxon>
        <taxon>Eurotiomycetidae</taxon>
        <taxon>Onygenales</taxon>
        <taxon>Onygenaceae</taxon>
        <taxon>Coccidioides</taxon>
    </lineage>
</organism>
<accession>A0A0J6FJE2</accession>
<evidence type="ECO:0000313" key="2">
    <source>
        <dbReference type="EMBL" id="KMM69525.1"/>
    </source>
</evidence>